<evidence type="ECO:0000256" key="1">
    <source>
        <dbReference type="SAM" id="MobiDB-lite"/>
    </source>
</evidence>
<sequence>MVLMCTLWTEMRGVGGPLLCISDLLSDVGDEDSGLPQHHAPPTTAAEVSNLPPTDLPKLFQISVGCLCQENFNELKGALEGADHSWTALTLELCAALDAANKLVDSTNSRVATLSEKFEELEQLVNRRDSAVTAAKAIQGSLKL</sequence>
<feature type="region of interest" description="Disordered" evidence="1">
    <location>
        <begin position="31"/>
        <end position="50"/>
    </location>
</feature>
<organism evidence="2">
    <name type="scientific">Sesamum radiatum</name>
    <name type="common">Black benniseed</name>
    <dbReference type="NCBI Taxonomy" id="300843"/>
    <lineage>
        <taxon>Eukaryota</taxon>
        <taxon>Viridiplantae</taxon>
        <taxon>Streptophyta</taxon>
        <taxon>Embryophyta</taxon>
        <taxon>Tracheophyta</taxon>
        <taxon>Spermatophyta</taxon>
        <taxon>Magnoliopsida</taxon>
        <taxon>eudicotyledons</taxon>
        <taxon>Gunneridae</taxon>
        <taxon>Pentapetalae</taxon>
        <taxon>asterids</taxon>
        <taxon>lamiids</taxon>
        <taxon>Lamiales</taxon>
        <taxon>Pedaliaceae</taxon>
        <taxon>Sesamum</taxon>
    </lineage>
</organism>
<reference evidence="2" key="2">
    <citation type="journal article" date="2024" name="Plant">
        <title>Genomic evolution and insights into agronomic trait innovations of Sesamum species.</title>
        <authorList>
            <person name="Miao H."/>
            <person name="Wang L."/>
            <person name="Qu L."/>
            <person name="Liu H."/>
            <person name="Sun Y."/>
            <person name="Le M."/>
            <person name="Wang Q."/>
            <person name="Wei S."/>
            <person name="Zheng Y."/>
            <person name="Lin W."/>
            <person name="Duan Y."/>
            <person name="Cao H."/>
            <person name="Xiong S."/>
            <person name="Wang X."/>
            <person name="Wei L."/>
            <person name="Li C."/>
            <person name="Ma Q."/>
            <person name="Ju M."/>
            <person name="Zhao R."/>
            <person name="Li G."/>
            <person name="Mu C."/>
            <person name="Tian Q."/>
            <person name="Mei H."/>
            <person name="Zhang T."/>
            <person name="Gao T."/>
            <person name="Zhang H."/>
        </authorList>
    </citation>
    <scope>NUCLEOTIDE SEQUENCE</scope>
    <source>
        <strain evidence="2">G02</strain>
    </source>
</reference>
<protein>
    <submittedName>
        <fullName evidence="2">Uncharacterized protein</fullName>
    </submittedName>
</protein>
<accession>A0AAW2PXJ0</accession>
<dbReference type="PANTHER" id="PTHR37237:SF1">
    <property type="entry name" value="OS02G0567000 PROTEIN"/>
    <property type="match status" value="1"/>
</dbReference>
<proteinExistence type="predicted"/>
<reference evidence="2" key="1">
    <citation type="submission" date="2020-06" db="EMBL/GenBank/DDBJ databases">
        <authorList>
            <person name="Li T."/>
            <person name="Hu X."/>
            <person name="Zhang T."/>
            <person name="Song X."/>
            <person name="Zhang H."/>
            <person name="Dai N."/>
            <person name="Sheng W."/>
            <person name="Hou X."/>
            <person name="Wei L."/>
        </authorList>
    </citation>
    <scope>NUCLEOTIDE SEQUENCE</scope>
    <source>
        <strain evidence="2">G02</strain>
        <tissue evidence="2">Leaf</tissue>
    </source>
</reference>
<dbReference type="AlphaFoldDB" id="A0AAW2PXJ0"/>
<name>A0AAW2PXJ0_SESRA</name>
<dbReference type="PANTHER" id="PTHR37237">
    <property type="entry name" value="OS02G0567000 PROTEIN"/>
    <property type="match status" value="1"/>
</dbReference>
<gene>
    <name evidence="2" type="ORF">Sradi_3705700</name>
</gene>
<dbReference type="EMBL" id="JACGWJ010000016">
    <property type="protein sequence ID" value="KAL0360212.1"/>
    <property type="molecule type" value="Genomic_DNA"/>
</dbReference>
<comment type="caution">
    <text evidence="2">The sequence shown here is derived from an EMBL/GenBank/DDBJ whole genome shotgun (WGS) entry which is preliminary data.</text>
</comment>
<evidence type="ECO:0000313" key="2">
    <source>
        <dbReference type="EMBL" id="KAL0360212.1"/>
    </source>
</evidence>